<feature type="compositionally biased region" description="Basic and acidic residues" evidence="1">
    <location>
        <begin position="25"/>
        <end position="41"/>
    </location>
</feature>
<sequence length="128" mass="14305">MCDSNSKSEIMATEEEQIDVDDESNEPKGKRAAKHDSGAADLEKVTDYHEEAEISAPQIGVALNVVSTRKKEESTAMQEKEKELSKVKINKEDVDLIVLEMEIPRTQAERKLREHKGNVVEALIALTN</sequence>
<dbReference type="InterPro" id="IPR044034">
    <property type="entry name" value="NAC-like_UBA"/>
</dbReference>
<dbReference type="InterPro" id="IPR052617">
    <property type="entry name" value="Huntingtin-int_K"/>
</dbReference>
<evidence type="ECO:0000259" key="2">
    <source>
        <dbReference type="Pfam" id="PF19026"/>
    </source>
</evidence>
<dbReference type="Gene3D" id="1.10.8.10">
    <property type="entry name" value="DNA helicase RuvA subunit, C-terminal domain"/>
    <property type="match status" value="1"/>
</dbReference>
<dbReference type="InterPro" id="IPR038922">
    <property type="entry name" value="HYPK_UBA"/>
</dbReference>
<dbReference type="AlphaFoldDB" id="A0ABD3XFW1"/>
<feature type="compositionally biased region" description="Acidic residues" evidence="1">
    <location>
        <begin position="12"/>
        <end position="24"/>
    </location>
</feature>
<feature type="domain" description="Nascent polypeptide-associated complex subunit alpha-like UBA" evidence="2">
    <location>
        <begin position="87"/>
        <end position="127"/>
    </location>
</feature>
<dbReference type="Proteomes" id="UP001634394">
    <property type="component" value="Unassembled WGS sequence"/>
</dbReference>
<dbReference type="PANTHER" id="PTHR31184:SF2">
    <property type="entry name" value="HUNTINGTIN-INTERACTING PROTEIN K"/>
    <property type="match status" value="1"/>
</dbReference>
<comment type="caution">
    <text evidence="3">The sequence shown here is derived from an EMBL/GenBank/DDBJ whole genome shotgun (WGS) entry which is preliminary data.</text>
</comment>
<dbReference type="EMBL" id="JBJQND010000002">
    <property type="protein sequence ID" value="KAL3884471.1"/>
    <property type="molecule type" value="Genomic_DNA"/>
</dbReference>
<keyword evidence="4" id="KW-1185">Reference proteome</keyword>
<gene>
    <name evidence="3" type="ORF">ACJMK2_024610</name>
</gene>
<evidence type="ECO:0000256" key="1">
    <source>
        <dbReference type="SAM" id="MobiDB-lite"/>
    </source>
</evidence>
<proteinExistence type="predicted"/>
<evidence type="ECO:0000313" key="4">
    <source>
        <dbReference type="Proteomes" id="UP001634394"/>
    </source>
</evidence>
<name>A0ABD3XFW1_SINWO</name>
<protein>
    <recommendedName>
        <fullName evidence="2">Nascent polypeptide-associated complex subunit alpha-like UBA domain-containing protein</fullName>
    </recommendedName>
</protein>
<organism evidence="3 4">
    <name type="scientific">Sinanodonta woodiana</name>
    <name type="common">Chinese pond mussel</name>
    <name type="synonym">Anodonta woodiana</name>
    <dbReference type="NCBI Taxonomy" id="1069815"/>
    <lineage>
        <taxon>Eukaryota</taxon>
        <taxon>Metazoa</taxon>
        <taxon>Spiralia</taxon>
        <taxon>Lophotrochozoa</taxon>
        <taxon>Mollusca</taxon>
        <taxon>Bivalvia</taxon>
        <taxon>Autobranchia</taxon>
        <taxon>Heteroconchia</taxon>
        <taxon>Palaeoheterodonta</taxon>
        <taxon>Unionida</taxon>
        <taxon>Unionoidea</taxon>
        <taxon>Unionidae</taxon>
        <taxon>Unioninae</taxon>
        <taxon>Sinanodonta</taxon>
    </lineage>
</organism>
<dbReference type="Pfam" id="PF19026">
    <property type="entry name" value="UBA_HYPK"/>
    <property type="match status" value="1"/>
</dbReference>
<dbReference type="CDD" id="cd14361">
    <property type="entry name" value="UBA_HYPK"/>
    <property type="match status" value="1"/>
</dbReference>
<feature type="region of interest" description="Disordered" evidence="1">
    <location>
        <begin position="1"/>
        <end position="41"/>
    </location>
</feature>
<accession>A0ABD3XFW1</accession>
<dbReference type="PANTHER" id="PTHR31184">
    <property type="entry name" value="HUNTINGTIN-INTERACTING PROTEIN K FAMILY MEMBER"/>
    <property type="match status" value="1"/>
</dbReference>
<reference evidence="3 4" key="1">
    <citation type="submission" date="2024-11" db="EMBL/GenBank/DDBJ databases">
        <title>Chromosome-level genome assembly of the freshwater bivalve Anodonta woodiana.</title>
        <authorList>
            <person name="Chen X."/>
        </authorList>
    </citation>
    <scope>NUCLEOTIDE SEQUENCE [LARGE SCALE GENOMIC DNA]</scope>
    <source>
        <strain evidence="3">MN2024</strain>
        <tissue evidence="3">Gills</tissue>
    </source>
</reference>
<evidence type="ECO:0000313" key="3">
    <source>
        <dbReference type="EMBL" id="KAL3884471.1"/>
    </source>
</evidence>